<name>A0A8J7LBJ9_9NOST</name>
<reference evidence="1 2" key="1">
    <citation type="journal article" date="2021" name="Int. J. Syst. Evol. Microbiol.">
        <title>Amazonocrinis nigriterrae gen. nov., sp. nov., Atlanticothrix silvestris gen. nov., sp. nov. and Dendronalium phyllosphericum gen. nov., sp. nov., nostocacean cyanobacteria from Brazilian environments.</title>
        <authorList>
            <person name="Alvarenga D.O."/>
            <person name="Andreote A.P.D."/>
            <person name="Branco L.H.Z."/>
            <person name="Delbaje E."/>
            <person name="Cruz R.B."/>
            <person name="Varani A.M."/>
            <person name="Fiore M.F."/>
        </authorList>
    </citation>
    <scope>NUCLEOTIDE SEQUENCE [LARGE SCALE GENOMIC DNA]</scope>
    <source>
        <strain evidence="1 2">CENA67</strain>
    </source>
</reference>
<dbReference type="Proteomes" id="UP000632766">
    <property type="component" value="Unassembled WGS sequence"/>
</dbReference>
<comment type="caution">
    <text evidence="1">The sequence shown here is derived from an EMBL/GenBank/DDBJ whole genome shotgun (WGS) entry which is preliminary data.</text>
</comment>
<keyword evidence="2" id="KW-1185">Reference proteome</keyword>
<organism evidence="1 2">
    <name type="scientific">Amazonocrinis nigriterrae CENA67</name>
    <dbReference type="NCBI Taxonomy" id="2794033"/>
    <lineage>
        <taxon>Bacteria</taxon>
        <taxon>Bacillati</taxon>
        <taxon>Cyanobacteriota</taxon>
        <taxon>Cyanophyceae</taxon>
        <taxon>Nostocales</taxon>
        <taxon>Nostocaceae</taxon>
        <taxon>Amazonocrinis</taxon>
        <taxon>Amazonocrinis nigriterrae</taxon>
    </lineage>
</organism>
<evidence type="ECO:0000313" key="1">
    <source>
        <dbReference type="EMBL" id="MBH8566813.1"/>
    </source>
</evidence>
<dbReference type="AlphaFoldDB" id="A0A8J7LBJ9"/>
<evidence type="ECO:0000313" key="2">
    <source>
        <dbReference type="Proteomes" id="UP000632766"/>
    </source>
</evidence>
<dbReference type="RefSeq" id="WP_198128542.1">
    <property type="nucleotide sequence ID" value="NZ_JAECZC010000102.1"/>
</dbReference>
<protein>
    <submittedName>
        <fullName evidence="1">Uncharacterized protein</fullName>
    </submittedName>
</protein>
<sequence>MSHWAVGRATRSSQALFFLKQAIAQHMLKERLQQAAVKLGKSVRTVQRLIDK</sequence>
<dbReference type="EMBL" id="JAECZC010000102">
    <property type="protein sequence ID" value="MBH8566813.1"/>
    <property type="molecule type" value="Genomic_DNA"/>
</dbReference>
<accession>A0A8J7LBJ9</accession>
<proteinExistence type="predicted"/>
<gene>
    <name evidence="1" type="ORF">I8748_32485</name>
</gene>